<name>G3IRY0_METTV</name>
<protein>
    <submittedName>
        <fullName evidence="1">Uncharacterized protein</fullName>
    </submittedName>
</protein>
<dbReference type="Proteomes" id="UP000004664">
    <property type="component" value="Unassembled WGS sequence"/>
</dbReference>
<sequence length="103" mass="12011">MTEEFLIEWTFSPINYFEEPVEFRCRNETIRIDKGCAESRIPPDRYAPDHSICDQLHKELNLKFLAVQILNHQPYTLNNPSILQGNNITVAIEGLFCRTKISN</sequence>
<organism evidence="1 2">
    <name type="scientific">Methylobacter tundripaludum (strain ATCC BAA-1195 / DSM 17260 / SV96)</name>
    <dbReference type="NCBI Taxonomy" id="697282"/>
    <lineage>
        <taxon>Bacteria</taxon>
        <taxon>Pseudomonadati</taxon>
        <taxon>Pseudomonadota</taxon>
        <taxon>Gammaproteobacteria</taxon>
        <taxon>Methylococcales</taxon>
        <taxon>Methylococcaceae</taxon>
        <taxon>Methylobacter</taxon>
    </lineage>
</organism>
<dbReference type="RefSeq" id="WP_006890166.1">
    <property type="nucleotide sequence ID" value="NZ_JH109152.1"/>
</dbReference>
<dbReference type="eggNOG" id="ENOG5033CYD">
    <property type="taxonomic scope" value="Bacteria"/>
</dbReference>
<gene>
    <name evidence="1" type="ORF">Mettu_0992</name>
</gene>
<dbReference type="AlphaFoldDB" id="G3IRY0"/>
<evidence type="ECO:0000313" key="1">
    <source>
        <dbReference type="EMBL" id="EGW22191.1"/>
    </source>
</evidence>
<accession>G3IRY0</accession>
<dbReference type="HOGENOM" id="CLU_2260488_0_0_6"/>
<evidence type="ECO:0000313" key="2">
    <source>
        <dbReference type="Proteomes" id="UP000004664"/>
    </source>
</evidence>
<dbReference type="OrthoDB" id="7060908at2"/>
<reference evidence="1 2" key="1">
    <citation type="submission" date="2011-06" db="EMBL/GenBank/DDBJ databases">
        <title>Genomic sequence of Methylobacter tundripaludum SV96.</title>
        <authorList>
            <consortium name="US DOE Joint Genome Institute"/>
            <person name="Lucas S."/>
            <person name="Han J."/>
            <person name="Lapidus A."/>
            <person name="Cheng J.-F."/>
            <person name="Goodwin L."/>
            <person name="Pitluck S."/>
            <person name="Held B."/>
            <person name="Detter J.C."/>
            <person name="Han C."/>
            <person name="Tapia R."/>
            <person name="Land M."/>
            <person name="Hauser L."/>
            <person name="Kyrpides N."/>
            <person name="Ivanova N."/>
            <person name="Ovchinnikova G."/>
            <person name="Pagani I."/>
            <person name="Klotz M.G."/>
            <person name="Dispirito A.A."/>
            <person name="Murrell J.C."/>
            <person name="Dunfield P."/>
            <person name="Kalyuzhnaya M.G."/>
            <person name="Svenning M."/>
            <person name="Trotsenko Y.A."/>
            <person name="Stein L.Y."/>
            <person name="Woyke T."/>
        </authorList>
    </citation>
    <scope>NUCLEOTIDE SEQUENCE [LARGE SCALE GENOMIC DNA]</scope>
    <source>
        <strain evidence="2">ATCC BAA-1195 / DSM 17260 / SV96</strain>
    </source>
</reference>
<keyword evidence="2" id="KW-1185">Reference proteome</keyword>
<proteinExistence type="predicted"/>
<dbReference type="EMBL" id="JH109152">
    <property type="protein sequence ID" value="EGW22191.1"/>
    <property type="molecule type" value="Genomic_DNA"/>
</dbReference>